<reference evidence="3" key="1">
    <citation type="submission" date="2021-06" db="EMBL/GenBank/DDBJ databases">
        <authorList>
            <person name="Kallberg Y."/>
            <person name="Tangrot J."/>
            <person name="Rosling A."/>
        </authorList>
    </citation>
    <scope>NUCLEOTIDE SEQUENCE</scope>
    <source>
        <strain evidence="3">FL966</strain>
    </source>
</reference>
<evidence type="ECO:0000313" key="3">
    <source>
        <dbReference type="EMBL" id="CAG8557406.1"/>
    </source>
</evidence>
<sequence>MHSHILLFFKVLILKVKRVLNEVCRCLEQLNLTSIDSNDLIASRIIDISEEVDSVADKLLVETKQILKEIELSEPEFSEKMIMMLDEFINIYELLDPHANKQSNNWKKLNRLCKDGFDARFNKLIKKKVVNADKAKCCGKFFEKFIESKLEMKDRDLAYQSPKVCLFETKIFLDLLKTHIAELEAENAKLRQTIKEKSDLKTENSKHKAKNAKLKVEVAKLRHDIEKIKLQIQVNANEQDASFIEDILQFLACLELLVTLKAQRLKAKPASLEDKKINEFLDSKYKEKLSELLYDAKTTKIVKNQNTEPASEESIKVISRNKESDIPVHTKNDKYIAIKLAHLYQKARKAKKNTVYAKREEILNWYYYIKEIEKIKQIKSYSANKISKLTNPQIQHIIDYFADESYKKIIVKCQLHNLRSYPYITKFSNSNDLSETEIYICIFTKSQITNSSDSKTKISISLENKITKINAPLIPQVNTPANQYSNLYREFSSENFNYYKITDNISCPLCKLDYDNEESIKGGHLINLKPENKVSDLSFSEQCKEKEPIMFKAKPDPELIIKSMLEYFTYLKFQNSFREINNYSFVSPQLWSSPCSICNRKHENYRLHSE</sequence>
<name>A0A9N9BB62_9GLOM</name>
<gene>
    <name evidence="3" type="ORF">CPELLU_LOCUS5039</name>
</gene>
<proteinExistence type="predicted"/>
<dbReference type="Gene3D" id="1.20.5.170">
    <property type="match status" value="1"/>
</dbReference>
<evidence type="ECO:0000256" key="1">
    <source>
        <dbReference type="SAM" id="Coils"/>
    </source>
</evidence>
<protein>
    <submittedName>
        <fullName evidence="3">10652_t:CDS:1</fullName>
    </submittedName>
</protein>
<evidence type="ECO:0000256" key="2">
    <source>
        <dbReference type="SAM" id="SignalP"/>
    </source>
</evidence>
<comment type="caution">
    <text evidence="3">The sequence shown here is derived from an EMBL/GenBank/DDBJ whole genome shotgun (WGS) entry which is preliminary data.</text>
</comment>
<feature type="chain" id="PRO_5040266310" evidence="2">
    <location>
        <begin position="22"/>
        <end position="610"/>
    </location>
</feature>
<feature type="coiled-coil region" evidence="1">
    <location>
        <begin position="173"/>
        <end position="231"/>
    </location>
</feature>
<dbReference type="EMBL" id="CAJVQA010002793">
    <property type="protein sequence ID" value="CAG8557406.1"/>
    <property type="molecule type" value="Genomic_DNA"/>
</dbReference>
<dbReference type="OrthoDB" id="2310071at2759"/>
<evidence type="ECO:0000313" key="4">
    <source>
        <dbReference type="Proteomes" id="UP000789759"/>
    </source>
</evidence>
<keyword evidence="4" id="KW-1185">Reference proteome</keyword>
<dbReference type="AlphaFoldDB" id="A0A9N9BB62"/>
<keyword evidence="2" id="KW-0732">Signal</keyword>
<accession>A0A9N9BB62</accession>
<feature type="signal peptide" evidence="2">
    <location>
        <begin position="1"/>
        <end position="21"/>
    </location>
</feature>
<keyword evidence="1" id="KW-0175">Coiled coil</keyword>
<dbReference type="Proteomes" id="UP000789759">
    <property type="component" value="Unassembled WGS sequence"/>
</dbReference>
<organism evidence="3 4">
    <name type="scientific">Cetraspora pellucida</name>
    <dbReference type="NCBI Taxonomy" id="1433469"/>
    <lineage>
        <taxon>Eukaryota</taxon>
        <taxon>Fungi</taxon>
        <taxon>Fungi incertae sedis</taxon>
        <taxon>Mucoromycota</taxon>
        <taxon>Glomeromycotina</taxon>
        <taxon>Glomeromycetes</taxon>
        <taxon>Diversisporales</taxon>
        <taxon>Gigasporaceae</taxon>
        <taxon>Cetraspora</taxon>
    </lineage>
</organism>